<feature type="region of interest" description="Disordered" evidence="1">
    <location>
        <begin position="1"/>
        <end position="22"/>
    </location>
</feature>
<evidence type="ECO:0000313" key="3">
    <source>
        <dbReference type="EMBL" id="PPS20099.1"/>
    </source>
</evidence>
<dbReference type="PANTHER" id="PTHR46250">
    <property type="entry name" value="MYB/SANT-LIKE DNA-BINDING DOMAIN PROTEIN-RELATED"/>
    <property type="match status" value="1"/>
</dbReference>
<feature type="domain" description="Myb/SANT-like" evidence="2">
    <location>
        <begin position="20"/>
        <end position="110"/>
    </location>
</feature>
<dbReference type="Pfam" id="PF12776">
    <property type="entry name" value="Myb_DNA-bind_3"/>
    <property type="match status" value="1"/>
</dbReference>
<dbReference type="InterPro" id="IPR024752">
    <property type="entry name" value="Myb/SANT-like_dom"/>
</dbReference>
<gene>
    <name evidence="3" type="ORF">GOBAR_AA00479</name>
</gene>
<dbReference type="PANTHER" id="PTHR46250:SF17">
    <property type="entry name" value="MYB_SANT-LIKE DOMAIN-CONTAINING PROTEIN"/>
    <property type="match status" value="1"/>
</dbReference>
<sequence>MSGVPPTGASSQASRGSKRKWVPEEDAALVSCMVDLHNVGTFNADTGFKAGYLNELEKMLEKALPRAMLKARPNIESRIRCLKREWSVVYDMLNGQNNSGFGWDEHRQLVLLKMLFGNPMLR</sequence>
<name>A0A2P5YX16_GOSBA</name>
<reference evidence="3 4" key="1">
    <citation type="submission" date="2015-01" db="EMBL/GenBank/DDBJ databases">
        <title>Genome of allotetraploid Gossypium barbadense reveals genomic plasticity and fiber elongation in cotton evolution.</title>
        <authorList>
            <person name="Chen X."/>
            <person name="Liu X."/>
            <person name="Zhao B."/>
            <person name="Zheng H."/>
            <person name="Hu Y."/>
            <person name="Lu G."/>
            <person name="Yang C."/>
            <person name="Chen J."/>
            <person name="Shan C."/>
            <person name="Zhang L."/>
            <person name="Zhou Y."/>
            <person name="Wang L."/>
            <person name="Guo W."/>
            <person name="Bai Y."/>
            <person name="Ruan J."/>
            <person name="Shangguan X."/>
            <person name="Mao Y."/>
            <person name="Jiang J."/>
            <person name="Zhu Y."/>
            <person name="Lei J."/>
            <person name="Kang H."/>
            <person name="Chen S."/>
            <person name="He X."/>
            <person name="Wang R."/>
            <person name="Wang Y."/>
            <person name="Chen J."/>
            <person name="Wang L."/>
            <person name="Yu S."/>
            <person name="Wang B."/>
            <person name="Wei J."/>
            <person name="Song S."/>
            <person name="Lu X."/>
            <person name="Gao Z."/>
            <person name="Gu W."/>
            <person name="Deng X."/>
            <person name="Ma D."/>
            <person name="Wang S."/>
            <person name="Liang W."/>
            <person name="Fang L."/>
            <person name="Cai C."/>
            <person name="Zhu X."/>
            <person name="Zhou B."/>
            <person name="Zhang Y."/>
            <person name="Chen Z."/>
            <person name="Xu S."/>
            <person name="Zhu R."/>
            <person name="Wang S."/>
            <person name="Zhang T."/>
            <person name="Zhao G."/>
        </authorList>
    </citation>
    <scope>NUCLEOTIDE SEQUENCE [LARGE SCALE GENOMIC DNA]</scope>
    <source>
        <strain evidence="4">cv. Xinhai21</strain>
        <tissue evidence="3">Leaf</tissue>
    </source>
</reference>
<accession>A0A2P5YX16</accession>
<evidence type="ECO:0000313" key="4">
    <source>
        <dbReference type="Proteomes" id="UP000239757"/>
    </source>
</evidence>
<dbReference type="AlphaFoldDB" id="A0A2P5YX16"/>
<dbReference type="Proteomes" id="UP000239757">
    <property type="component" value="Unassembled WGS sequence"/>
</dbReference>
<protein>
    <recommendedName>
        <fullName evidence="2">Myb/SANT-like domain-containing protein</fullName>
    </recommendedName>
</protein>
<organism evidence="3 4">
    <name type="scientific">Gossypium barbadense</name>
    <name type="common">Sea Island cotton</name>
    <name type="synonym">Hibiscus barbadensis</name>
    <dbReference type="NCBI Taxonomy" id="3634"/>
    <lineage>
        <taxon>Eukaryota</taxon>
        <taxon>Viridiplantae</taxon>
        <taxon>Streptophyta</taxon>
        <taxon>Embryophyta</taxon>
        <taxon>Tracheophyta</taxon>
        <taxon>Spermatophyta</taxon>
        <taxon>Magnoliopsida</taxon>
        <taxon>eudicotyledons</taxon>
        <taxon>Gunneridae</taxon>
        <taxon>Pentapetalae</taxon>
        <taxon>rosids</taxon>
        <taxon>malvids</taxon>
        <taxon>Malvales</taxon>
        <taxon>Malvaceae</taxon>
        <taxon>Malvoideae</taxon>
        <taxon>Gossypium</taxon>
    </lineage>
</organism>
<proteinExistence type="predicted"/>
<evidence type="ECO:0000259" key="2">
    <source>
        <dbReference type="Pfam" id="PF12776"/>
    </source>
</evidence>
<dbReference type="EMBL" id="KZ662716">
    <property type="protein sequence ID" value="PPS20099.1"/>
    <property type="molecule type" value="Genomic_DNA"/>
</dbReference>
<dbReference type="OrthoDB" id="618098at2759"/>
<evidence type="ECO:0000256" key="1">
    <source>
        <dbReference type="SAM" id="MobiDB-lite"/>
    </source>
</evidence>